<comment type="caution">
    <text evidence="1">The sequence shown here is derived from an EMBL/GenBank/DDBJ whole genome shotgun (WGS) entry which is preliminary data.</text>
</comment>
<feature type="non-terminal residue" evidence="1">
    <location>
        <position position="1"/>
    </location>
</feature>
<sequence>NWWYRKTVKVTNGTWDKYKYYSFYIEKGRSCMITVTTGEVQLYFKRHEDADASKRPFWS</sequence>
<organism evidence="1">
    <name type="scientific">marine sediment metagenome</name>
    <dbReference type="NCBI Taxonomy" id="412755"/>
    <lineage>
        <taxon>unclassified sequences</taxon>
        <taxon>metagenomes</taxon>
        <taxon>ecological metagenomes</taxon>
    </lineage>
</organism>
<dbReference type="EMBL" id="BARV01014233">
    <property type="protein sequence ID" value="GAI30480.1"/>
    <property type="molecule type" value="Genomic_DNA"/>
</dbReference>
<accession>X1NUQ0</accession>
<dbReference type="AlphaFoldDB" id="X1NUQ0"/>
<gene>
    <name evidence="1" type="ORF">S06H3_25037</name>
</gene>
<protein>
    <submittedName>
        <fullName evidence="1">Uncharacterized protein</fullName>
    </submittedName>
</protein>
<proteinExistence type="predicted"/>
<evidence type="ECO:0000313" key="1">
    <source>
        <dbReference type="EMBL" id="GAI30480.1"/>
    </source>
</evidence>
<name>X1NUQ0_9ZZZZ</name>
<reference evidence="1" key="1">
    <citation type="journal article" date="2014" name="Front. Microbiol.">
        <title>High frequency of phylogenetically diverse reductive dehalogenase-homologous genes in deep subseafloor sedimentary metagenomes.</title>
        <authorList>
            <person name="Kawai M."/>
            <person name="Futagami T."/>
            <person name="Toyoda A."/>
            <person name="Takaki Y."/>
            <person name="Nishi S."/>
            <person name="Hori S."/>
            <person name="Arai W."/>
            <person name="Tsubouchi T."/>
            <person name="Morono Y."/>
            <person name="Uchiyama I."/>
            <person name="Ito T."/>
            <person name="Fujiyama A."/>
            <person name="Inagaki F."/>
            <person name="Takami H."/>
        </authorList>
    </citation>
    <scope>NUCLEOTIDE SEQUENCE</scope>
    <source>
        <strain evidence="1">Expedition CK06-06</strain>
    </source>
</reference>